<evidence type="ECO:0000256" key="1">
    <source>
        <dbReference type="PIRSR" id="PIRSR605301-1"/>
    </source>
</evidence>
<keyword evidence="1" id="KW-0479">Metal-binding</keyword>
<dbReference type="EMBL" id="SAEB01000001">
    <property type="protein sequence ID" value="RVD90010.1"/>
    <property type="molecule type" value="Genomic_DNA"/>
</dbReference>
<accession>A0A437AFW9</accession>
<evidence type="ECO:0000313" key="3">
    <source>
        <dbReference type="EMBL" id="RVD90010.1"/>
    </source>
</evidence>
<dbReference type="OrthoDB" id="10262609at2759"/>
<keyword evidence="1" id="KW-0862">Zinc</keyword>
<feature type="binding site" evidence="1">
    <location>
        <position position="172"/>
    </location>
    <ligand>
        <name>Zn(2+)</name>
        <dbReference type="ChEBI" id="CHEBI:29105"/>
    </ligand>
</feature>
<feature type="compositionally biased region" description="Polar residues" evidence="2">
    <location>
        <begin position="336"/>
        <end position="353"/>
    </location>
</feature>
<sequence>MAISSDQVPISVSTAQLPSSSSSSTVPTSPRLPSPPPPVEDLSNPTSPSFMANPGFPASQNTPQLIPSSGSRRIRKGTKSKDITGPPLVPLAELDSAFQLQEHLAALLSSTTNPPGSDHIVPLSRKDCDRIASCPDGIDEWMWCYELTRRLTRDLNHLVVGLLSDNCTEETCPEMRASLWQYLCAVHDPPRSCCAMDYSVHTLDHAASTLCSTKHFPSRLNINANGTKQLSSIFRRLYRIFAHAWFLHRSVFWDVENEHGLYVFFRTVSDKYSLIPEDNLTIPNAAFDGTAKDDGADFIRAGSENKSSEHDSDLEDDLDQDTNESGDRDIPVVLNDSVSPDNISEKINNSQPEGASDFGGALPSEDFPLFVLSRENGELPASSQGEEHEASSADAVPLGFEGDDPSSDGHQIELKLDLGGNEPLER</sequence>
<feature type="compositionally biased region" description="Polar residues" evidence="2">
    <location>
        <begin position="1"/>
        <end position="10"/>
    </location>
</feature>
<dbReference type="GeneID" id="93583304"/>
<dbReference type="InterPro" id="IPR005301">
    <property type="entry name" value="MOB_kinase_act_fam"/>
</dbReference>
<protein>
    <recommendedName>
        <fullName evidence="5">Mob1/phocein</fullName>
    </recommendedName>
</protein>
<feature type="compositionally biased region" description="Pro residues" evidence="2">
    <location>
        <begin position="30"/>
        <end position="39"/>
    </location>
</feature>
<dbReference type="Gene3D" id="1.20.140.30">
    <property type="entry name" value="MOB kinase activator"/>
    <property type="match status" value="1"/>
</dbReference>
<feature type="compositionally biased region" description="Acidic residues" evidence="2">
    <location>
        <begin position="312"/>
        <end position="324"/>
    </location>
</feature>
<dbReference type="Proteomes" id="UP000283090">
    <property type="component" value="Unassembled WGS sequence"/>
</dbReference>
<feature type="compositionally biased region" description="Low complexity" evidence="2">
    <location>
        <begin position="11"/>
        <end position="29"/>
    </location>
</feature>
<dbReference type="AlphaFoldDB" id="A0A437AFW9"/>
<keyword evidence="4" id="KW-1185">Reference proteome</keyword>
<dbReference type="STRING" id="97331.A0A437AFW9"/>
<feature type="region of interest" description="Disordered" evidence="2">
    <location>
        <begin position="1"/>
        <end position="88"/>
    </location>
</feature>
<gene>
    <name evidence="3" type="ORF">DFL_000993</name>
</gene>
<feature type="region of interest" description="Disordered" evidence="2">
    <location>
        <begin position="301"/>
        <end position="426"/>
    </location>
</feature>
<name>A0A437AFW9_ARTFL</name>
<evidence type="ECO:0008006" key="5">
    <source>
        <dbReference type="Google" id="ProtNLM"/>
    </source>
</evidence>
<dbReference type="PANTHER" id="PTHR22599">
    <property type="entry name" value="MPS ONE BINDER KINASE ACTIVATOR-LIKE MOB"/>
    <property type="match status" value="1"/>
</dbReference>
<dbReference type="SMART" id="SM01388">
    <property type="entry name" value="Mob1_phocein"/>
    <property type="match status" value="1"/>
</dbReference>
<proteinExistence type="predicted"/>
<feature type="binding site" evidence="1">
    <location>
        <position position="243"/>
    </location>
    <ligand>
        <name>Zn(2+)</name>
        <dbReference type="ChEBI" id="CHEBI:29105"/>
    </ligand>
</feature>
<feature type="compositionally biased region" description="Polar residues" evidence="2">
    <location>
        <begin position="58"/>
        <end position="71"/>
    </location>
</feature>
<feature type="binding site" evidence="1">
    <location>
        <position position="167"/>
    </location>
    <ligand>
        <name>Zn(2+)</name>
        <dbReference type="ChEBI" id="CHEBI:29105"/>
    </ligand>
</feature>
<feature type="binding site" evidence="1">
    <location>
        <position position="248"/>
    </location>
    <ligand>
        <name>Zn(2+)</name>
        <dbReference type="ChEBI" id="CHEBI:29105"/>
    </ligand>
</feature>
<reference evidence="3 4" key="1">
    <citation type="submission" date="2019-01" db="EMBL/GenBank/DDBJ databases">
        <title>Intercellular communication is required for trap formation in the nematode-trapping fungus Duddingtonia flagrans.</title>
        <authorList>
            <person name="Youssar L."/>
            <person name="Wernet V."/>
            <person name="Hensel N."/>
            <person name="Hildebrandt H.-G."/>
            <person name="Fischer R."/>
        </authorList>
    </citation>
    <scope>NUCLEOTIDE SEQUENCE [LARGE SCALE GENOMIC DNA]</scope>
    <source>
        <strain evidence="3 4">CBS H-5679</strain>
    </source>
</reference>
<dbReference type="VEuPathDB" id="FungiDB:DFL_000993"/>
<organism evidence="3 4">
    <name type="scientific">Arthrobotrys flagrans</name>
    <name type="common">Nematode-trapping fungus</name>
    <name type="synonym">Trichothecium flagrans</name>
    <dbReference type="NCBI Taxonomy" id="97331"/>
    <lineage>
        <taxon>Eukaryota</taxon>
        <taxon>Fungi</taxon>
        <taxon>Dikarya</taxon>
        <taxon>Ascomycota</taxon>
        <taxon>Pezizomycotina</taxon>
        <taxon>Orbiliomycetes</taxon>
        <taxon>Orbiliales</taxon>
        <taxon>Orbiliaceae</taxon>
        <taxon>Arthrobotrys</taxon>
    </lineage>
</organism>
<dbReference type="SUPFAM" id="SSF101152">
    <property type="entry name" value="Mob1/phocein"/>
    <property type="match status" value="1"/>
</dbReference>
<evidence type="ECO:0000313" key="4">
    <source>
        <dbReference type="Proteomes" id="UP000283090"/>
    </source>
</evidence>
<dbReference type="InterPro" id="IPR036703">
    <property type="entry name" value="MOB_kinase_act_sf"/>
</dbReference>
<dbReference type="Pfam" id="PF03637">
    <property type="entry name" value="Mob1_phocein"/>
    <property type="match status" value="1"/>
</dbReference>
<evidence type="ECO:0000256" key="2">
    <source>
        <dbReference type="SAM" id="MobiDB-lite"/>
    </source>
</evidence>
<dbReference type="RefSeq" id="XP_067495554.1">
    <property type="nucleotide sequence ID" value="XM_067639889.1"/>
</dbReference>
<comment type="caution">
    <text evidence="3">The sequence shown here is derived from an EMBL/GenBank/DDBJ whole genome shotgun (WGS) entry which is preliminary data.</text>
</comment>